<proteinExistence type="predicted"/>
<name>A0A0F9LEN4_9ZZZZ</name>
<dbReference type="Gene3D" id="3.40.1350.10">
    <property type="match status" value="1"/>
</dbReference>
<dbReference type="InterPro" id="IPR011856">
    <property type="entry name" value="tRNA_endonuc-like_dom_sf"/>
</dbReference>
<organism evidence="1">
    <name type="scientific">marine sediment metagenome</name>
    <dbReference type="NCBI Taxonomy" id="412755"/>
    <lineage>
        <taxon>unclassified sequences</taxon>
        <taxon>metagenomes</taxon>
        <taxon>ecological metagenomes</taxon>
    </lineage>
</organism>
<dbReference type="EMBL" id="LAZR01011250">
    <property type="protein sequence ID" value="KKM62655.1"/>
    <property type="molecule type" value="Genomic_DNA"/>
</dbReference>
<evidence type="ECO:0000313" key="1">
    <source>
        <dbReference type="EMBL" id="KKM62655.1"/>
    </source>
</evidence>
<dbReference type="GO" id="GO:0003676">
    <property type="term" value="F:nucleic acid binding"/>
    <property type="evidence" value="ECO:0007669"/>
    <property type="project" value="InterPro"/>
</dbReference>
<accession>A0A0F9LEN4</accession>
<sequence length="125" mass="14850">MRVGRDIKHRDKTIRSYVLSRNWDKNPEFLLVQKVVRDLTEKKPELSEFKFVYDYEWEVEPGRSDKGKGDLIFTDGHSNYLIVECKKKKPQEVKQQTLKFMKLCKNIIKNVQTVKGMAVTREGWD</sequence>
<protein>
    <recommendedName>
        <fullName evidence="2">Type I restriction enzyme R protein N-terminal domain-containing protein</fullName>
    </recommendedName>
</protein>
<comment type="caution">
    <text evidence="1">The sequence shown here is derived from an EMBL/GenBank/DDBJ whole genome shotgun (WGS) entry which is preliminary data.</text>
</comment>
<evidence type="ECO:0008006" key="2">
    <source>
        <dbReference type="Google" id="ProtNLM"/>
    </source>
</evidence>
<reference evidence="1" key="1">
    <citation type="journal article" date="2015" name="Nature">
        <title>Complex archaea that bridge the gap between prokaryotes and eukaryotes.</title>
        <authorList>
            <person name="Spang A."/>
            <person name="Saw J.H."/>
            <person name="Jorgensen S.L."/>
            <person name="Zaremba-Niedzwiedzka K."/>
            <person name="Martijn J."/>
            <person name="Lind A.E."/>
            <person name="van Eijk R."/>
            <person name="Schleper C."/>
            <person name="Guy L."/>
            <person name="Ettema T.J."/>
        </authorList>
    </citation>
    <scope>NUCLEOTIDE SEQUENCE</scope>
</reference>
<dbReference type="AlphaFoldDB" id="A0A0F9LEN4"/>
<gene>
    <name evidence="1" type="ORF">LCGC14_1519480</name>
</gene>